<dbReference type="Pfam" id="PF00069">
    <property type="entry name" value="Pkinase"/>
    <property type="match status" value="1"/>
</dbReference>
<evidence type="ECO:0000256" key="5">
    <source>
        <dbReference type="ARBA" id="ARBA00023136"/>
    </source>
</evidence>
<feature type="compositionally biased region" description="Polar residues" evidence="10">
    <location>
        <begin position="329"/>
        <end position="338"/>
    </location>
</feature>
<dbReference type="Gene3D" id="3.30.200.20">
    <property type="entry name" value="Phosphorylase Kinase, domain 1"/>
    <property type="match status" value="1"/>
</dbReference>
<keyword evidence="13" id="KW-1185">Reference proteome</keyword>
<dbReference type="AlphaFoldDB" id="A0A9Q0DDA9"/>
<dbReference type="GO" id="GO:0045202">
    <property type="term" value="C:synapse"/>
    <property type="evidence" value="ECO:0007669"/>
    <property type="project" value="UniProtKB-ARBA"/>
</dbReference>
<evidence type="ECO:0000256" key="9">
    <source>
        <dbReference type="ARBA" id="ARBA00055881"/>
    </source>
</evidence>
<organism evidence="12 13">
    <name type="scientific">Muraenolepis orangiensis</name>
    <name type="common">Patagonian moray cod</name>
    <dbReference type="NCBI Taxonomy" id="630683"/>
    <lineage>
        <taxon>Eukaryota</taxon>
        <taxon>Metazoa</taxon>
        <taxon>Chordata</taxon>
        <taxon>Craniata</taxon>
        <taxon>Vertebrata</taxon>
        <taxon>Euteleostomi</taxon>
        <taxon>Actinopterygii</taxon>
        <taxon>Neopterygii</taxon>
        <taxon>Teleostei</taxon>
        <taxon>Neoteleostei</taxon>
        <taxon>Acanthomorphata</taxon>
        <taxon>Zeiogadaria</taxon>
        <taxon>Gadariae</taxon>
        <taxon>Gadiformes</taxon>
        <taxon>Muraenolepidoidei</taxon>
        <taxon>Muraenolepididae</taxon>
        <taxon>Muraenolepis</taxon>
    </lineage>
</organism>
<feature type="compositionally biased region" description="Low complexity" evidence="10">
    <location>
        <begin position="369"/>
        <end position="382"/>
    </location>
</feature>
<dbReference type="SUPFAM" id="SSF56112">
    <property type="entry name" value="Protein kinase-like (PK-like)"/>
    <property type="match status" value="1"/>
</dbReference>
<dbReference type="FunFam" id="1.10.510.10:FF:000188">
    <property type="entry name" value="CaM kinase-like vesicle-associated, like"/>
    <property type="match status" value="1"/>
</dbReference>
<dbReference type="EMBL" id="JANIIK010000117">
    <property type="protein sequence ID" value="KAJ3586744.1"/>
    <property type="molecule type" value="Genomic_DNA"/>
</dbReference>
<dbReference type="Gene3D" id="1.10.510.10">
    <property type="entry name" value="Transferase(Phosphotransferase) domain 1"/>
    <property type="match status" value="1"/>
</dbReference>
<evidence type="ECO:0000259" key="11">
    <source>
        <dbReference type="PROSITE" id="PS50011"/>
    </source>
</evidence>
<dbReference type="InterPro" id="IPR011009">
    <property type="entry name" value="Kinase-like_dom_sf"/>
</dbReference>
<keyword evidence="4" id="KW-0112">Calmodulin-binding</keyword>
<dbReference type="InterPro" id="IPR000719">
    <property type="entry name" value="Prot_kinase_dom"/>
</dbReference>
<dbReference type="GO" id="GO:0030659">
    <property type="term" value="C:cytoplasmic vesicle membrane"/>
    <property type="evidence" value="ECO:0007669"/>
    <property type="project" value="UniProtKB-SubCell"/>
</dbReference>
<dbReference type="Proteomes" id="UP001148018">
    <property type="component" value="Unassembled WGS sequence"/>
</dbReference>
<dbReference type="FunFam" id="3.30.200.20:FF:000155">
    <property type="entry name" value="CaM kinase-like vesicle-associated, like"/>
    <property type="match status" value="1"/>
</dbReference>
<reference evidence="12" key="1">
    <citation type="submission" date="2022-07" db="EMBL/GenBank/DDBJ databases">
        <title>Chromosome-level genome of Muraenolepis orangiensis.</title>
        <authorList>
            <person name="Kim J."/>
        </authorList>
    </citation>
    <scope>NUCLEOTIDE SEQUENCE</scope>
    <source>
        <strain evidence="12">KU_S4_2022</strain>
        <tissue evidence="12">Muscle</tissue>
    </source>
</reference>
<evidence type="ECO:0000256" key="3">
    <source>
        <dbReference type="ARBA" id="ARBA00006692"/>
    </source>
</evidence>
<comment type="similarity">
    <text evidence="3">Belongs to the protein kinase superfamily. CAMK Ser/Thr protein kinase family.</text>
</comment>
<dbReference type="GO" id="GO:0005524">
    <property type="term" value="F:ATP binding"/>
    <property type="evidence" value="ECO:0007669"/>
    <property type="project" value="InterPro"/>
</dbReference>
<evidence type="ECO:0000256" key="2">
    <source>
        <dbReference type="ARBA" id="ARBA00004284"/>
    </source>
</evidence>
<evidence type="ECO:0000256" key="6">
    <source>
        <dbReference type="ARBA" id="ARBA00023329"/>
    </source>
</evidence>
<dbReference type="PROSITE" id="PS50011">
    <property type="entry name" value="PROTEIN_KINASE_DOM"/>
    <property type="match status" value="1"/>
</dbReference>
<keyword evidence="5" id="KW-0472">Membrane</keyword>
<name>A0A9Q0DDA9_9TELE</name>
<dbReference type="GO" id="GO:0004672">
    <property type="term" value="F:protein kinase activity"/>
    <property type="evidence" value="ECO:0007669"/>
    <property type="project" value="InterPro"/>
</dbReference>
<evidence type="ECO:0000256" key="10">
    <source>
        <dbReference type="SAM" id="MobiDB-lite"/>
    </source>
</evidence>
<comment type="cofactor">
    <cofactor evidence="1">
        <name>Ca(2+)</name>
        <dbReference type="ChEBI" id="CHEBI:29108"/>
    </cofactor>
</comment>
<dbReference type="GO" id="GO:0005516">
    <property type="term" value="F:calmodulin binding"/>
    <property type="evidence" value="ECO:0007669"/>
    <property type="project" value="UniProtKB-KW"/>
</dbReference>
<dbReference type="PANTHER" id="PTHR24347">
    <property type="entry name" value="SERINE/THREONINE-PROTEIN KINASE"/>
    <property type="match status" value="1"/>
</dbReference>
<dbReference type="OrthoDB" id="40902at2759"/>
<comment type="subunit">
    <text evidence="7">Interacts with calmodulin, in the presence of calcium.</text>
</comment>
<accession>A0A9Q0DDA9</accession>
<evidence type="ECO:0000313" key="12">
    <source>
        <dbReference type="EMBL" id="KAJ3586744.1"/>
    </source>
</evidence>
<gene>
    <name evidence="12" type="ORF">NHX12_013138</name>
</gene>
<evidence type="ECO:0000256" key="1">
    <source>
        <dbReference type="ARBA" id="ARBA00001913"/>
    </source>
</evidence>
<comment type="function">
    <text evidence="9">Does not appear to have detectable kinase activity.</text>
</comment>
<evidence type="ECO:0000256" key="8">
    <source>
        <dbReference type="ARBA" id="ARBA00039200"/>
    </source>
</evidence>
<protein>
    <recommendedName>
        <fullName evidence="8">CaM kinase-like vesicle-associated protein</fullName>
    </recommendedName>
</protein>
<feature type="region of interest" description="Disordered" evidence="10">
    <location>
        <begin position="329"/>
        <end position="382"/>
    </location>
</feature>
<comment type="subcellular location">
    <subcellularLocation>
        <location evidence="2">Cytoplasmic vesicle membrane</location>
        <topology evidence="2">Peripheral membrane protein</topology>
    </subcellularLocation>
</comment>
<comment type="caution">
    <text evidence="12">The sequence shown here is derived from an EMBL/GenBank/DDBJ whole genome shotgun (WGS) entry which is preliminary data.</text>
</comment>
<feature type="domain" description="Protein kinase" evidence="11">
    <location>
        <begin position="24"/>
        <end position="286"/>
    </location>
</feature>
<evidence type="ECO:0000256" key="4">
    <source>
        <dbReference type="ARBA" id="ARBA00022860"/>
    </source>
</evidence>
<sequence>MPFGCLALRDGRSYSNMSDVTDKYEIGQVLRAKEFCELCLAKDRQTDKVFVCKKFLKKDGRKVRKAAKNEIMILKMVNHPNILQLIDTFETRKEYFIIQELATGGDVFDWILDQGNYTERDASNVVRQVLEAVAYLHSLNIVHRNLKLENLMYYTENNHNKVVLRDFYLSKFENGSITEPCGTPEYLAPEVVARHRYGRPVDCWAVGVIMFILLSGNPPFYDETEEENTDLHNRIIFCRIVAGEFEFDTPYWDDISPAAKELVCRLMEVDQMLRITAQDALWHEWISGNGASEKNLKDGVCAQFEKNFAKAKWRKAIRVTTFMQRLRNTEAQVDSSAEGQVGVEADREGEPQGSKGENQGKGESEEEVTSSVSLEVTVENST</sequence>
<keyword evidence="6" id="KW-0968">Cytoplasmic vesicle</keyword>
<evidence type="ECO:0000313" key="13">
    <source>
        <dbReference type="Proteomes" id="UP001148018"/>
    </source>
</evidence>
<proteinExistence type="inferred from homology"/>
<evidence type="ECO:0000256" key="7">
    <source>
        <dbReference type="ARBA" id="ARBA00038588"/>
    </source>
</evidence>